<dbReference type="EMBL" id="BAAAZY010000010">
    <property type="protein sequence ID" value="GAA4054973.1"/>
    <property type="molecule type" value="Genomic_DNA"/>
</dbReference>
<keyword evidence="3" id="KW-1185">Reference proteome</keyword>
<dbReference type="Proteomes" id="UP001499984">
    <property type="component" value="Unassembled WGS sequence"/>
</dbReference>
<accession>A0ABP7UXC4</accession>
<feature type="compositionally biased region" description="Basic residues" evidence="1">
    <location>
        <begin position="309"/>
        <end position="319"/>
    </location>
</feature>
<evidence type="ECO:0000256" key="1">
    <source>
        <dbReference type="SAM" id="MobiDB-lite"/>
    </source>
</evidence>
<evidence type="ECO:0000313" key="3">
    <source>
        <dbReference type="Proteomes" id="UP001499984"/>
    </source>
</evidence>
<name>A0ABP7UXC4_9ACTN</name>
<comment type="caution">
    <text evidence="2">The sequence shown here is derived from an EMBL/GenBank/DDBJ whole genome shotgun (WGS) entry which is preliminary data.</text>
</comment>
<organism evidence="2 3">
    <name type="scientific">Streptomyces shaanxiensis</name>
    <dbReference type="NCBI Taxonomy" id="653357"/>
    <lineage>
        <taxon>Bacteria</taxon>
        <taxon>Bacillati</taxon>
        <taxon>Actinomycetota</taxon>
        <taxon>Actinomycetes</taxon>
        <taxon>Kitasatosporales</taxon>
        <taxon>Streptomycetaceae</taxon>
        <taxon>Streptomyces</taxon>
    </lineage>
</organism>
<protein>
    <submittedName>
        <fullName evidence="2">Uncharacterized protein</fullName>
    </submittedName>
</protein>
<gene>
    <name evidence="2" type="ORF">GCM10022233_28200</name>
</gene>
<evidence type="ECO:0000313" key="2">
    <source>
        <dbReference type="EMBL" id="GAA4054973.1"/>
    </source>
</evidence>
<proteinExistence type="predicted"/>
<sequence>MVSSGSEVGRYVYWSDRAIQRVAEENGIELAGRRTWTVGLSVPGLQSSFGQQARVTRNRFEEARRVKRHIGTAAVEDLDTEPPASYITGVGKVEFAEFAAWHAQGGVVMHVQLRSANGRRVDLCLFGSKDNLRGFGPSDGFDNGWTSSAAPAIEELLRSRGTQNTSQWDDEQARSVEALKIALDQGFSSTSGEHVGRPETRGFTIGHAGDCEFFAEIYTDVVLDPARWRLEGESAGAERIMVGRPMWIRTQSPDAVVRYAELRNGSGWSRHRWLRPLRFLSRRRRAVIGPPAAVPTALETPEPSTAGAARRRRFTQARD</sequence>
<feature type="region of interest" description="Disordered" evidence="1">
    <location>
        <begin position="291"/>
        <end position="319"/>
    </location>
</feature>
<reference evidence="3" key="1">
    <citation type="journal article" date="2019" name="Int. J. Syst. Evol. Microbiol.">
        <title>The Global Catalogue of Microorganisms (GCM) 10K type strain sequencing project: providing services to taxonomists for standard genome sequencing and annotation.</title>
        <authorList>
            <consortium name="The Broad Institute Genomics Platform"/>
            <consortium name="The Broad Institute Genome Sequencing Center for Infectious Disease"/>
            <person name="Wu L."/>
            <person name="Ma J."/>
        </authorList>
    </citation>
    <scope>NUCLEOTIDE SEQUENCE [LARGE SCALE GENOMIC DNA]</scope>
    <source>
        <strain evidence="3">JCM 16925</strain>
    </source>
</reference>